<dbReference type="SUPFAM" id="SSF49303">
    <property type="entry name" value="beta-Galactosidase/glucuronidase domain"/>
    <property type="match status" value="1"/>
</dbReference>
<keyword evidence="3" id="KW-0326">Glycosidase</keyword>
<feature type="domain" description="Glycoside hydrolase family 2 immunoglobulin-like beta-sandwich" evidence="4">
    <location>
        <begin position="177"/>
        <end position="266"/>
    </location>
</feature>
<dbReference type="PRINTS" id="PR00132">
    <property type="entry name" value="GLHYDRLASE2"/>
</dbReference>
<dbReference type="OrthoDB" id="9762066at2"/>
<evidence type="ECO:0000256" key="2">
    <source>
        <dbReference type="ARBA" id="ARBA00022801"/>
    </source>
</evidence>
<protein>
    <recommendedName>
        <fullName evidence="9">Beta-galactosidase</fullName>
    </recommendedName>
</protein>
<dbReference type="InterPro" id="IPR051913">
    <property type="entry name" value="GH2_Domain-Containing"/>
</dbReference>
<dbReference type="AlphaFoldDB" id="A0A9X5GTY0"/>
<dbReference type="InterPro" id="IPR036156">
    <property type="entry name" value="Beta-gal/glucu_dom_sf"/>
</dbReference>
<evidence type="ECO:0008006" key="9">
    <source>
        <dbReference type="Google" id="ProtNLM"/>
    </source>
</evidence>
<dbReference type="InterPro" id="IPR006103">
    <property type="entry name" value="Glyco_hydro_2_cat"/>
</dbReference>
<dbReference type="SUPFAM" id="SSF49785">
    <property type="entry name" value="Galactose-binding domain-like"/>
    <property type="match status" value="1"/>
</dbReference>
<feature type="domain" description="Glycosyl hydrolases family 2 sugar binding" evidence="6">
    <location>
        <begin position="14"/>
        <end position="175"/>
    </location>
</feature>
<dbReference type="Gene3D" id="2.60.40.10">
    <property type="entry name" value="Immunoglobulins"/>
    <property type="match status" value="1"/>
</dbReference>
<dbReference type="Gene3D" id="2.60.120.260">
    <property type="entry name" value="Galactose-binding domain-like"/>
    <property type="match status" value="1"/>
</dbReference>
<dbReference type="Gene3D" id="3.20.20.80">
    <property type="entry name" value="Glycosidases"/>
    <property type="match status" value="1"/>
</dbReference>
<comment type="caution">
    <text evidence="7">The sequence shown here is derived from an EMBL/GenBank/DDBJ whole genome shotgun (WGS) entry which is preliminary data.</text>
</comment>
<evidence type="ECO:0000259" key="6">
    <source>
        <dbReference type="Pfam" id="PF02837"/>
    </source>
</evidence>
<dbReference type="GO" id="GO:0005975">
    <property type="term" value="P:carbohydrate metabolic process"/>
    <property type="evidence" value="ECO:0007669"/>
    <property type="project" value="InterPro"/>
</dbReference>
<sequence>MKTMVFDGGRRRELLNGEWQYAVDQYDTCLRQQWFKEKCYDENGYTLPLDYSFDQWPTMRLPACWNMVEREYLIYDGSMVFTRKFSYGKGEEEKVVLKIGAANYLCRVFLNGAYMGMHRGGSTPFFLDITEALKEENRIILVVDSTRRAEQIPTENTDWFNYGGVYRDIELIRLPGIYIKDFRIALVADGTFGKIQVKVRLSEPVTTTAKVTLKELGIEQEVAVTEGTGEAVIPAKPNLWSPENPRLYQVSVSCLKDQVSDKVGFREIREKDGEIILNGKPIFLKGISCHEESVENGRALTDEERIENILLAKELGCNFMRIAHYPHHERMAKLADEYGILLWEEIPVYWAIRFEREATYEDGRIS</sequence>
<dbReference type="SUPFAM" id="SSF51445">
    <property type="entry name" value="(Trans)glycosidases"/>
    <property type="match status" value="1"/>
</dbReference>
<dbReference type="InterPro" id="IPR008979">
    <property type="entry name" value="Galactose-bd-like_sf"/>
</dbReference>
<keyword evidence="8" id="KW-1185">Reference proteome</keyword>
<evidence type="ECO:0000259" key="4">
    <source>
        <dbReference type="Pfam" id="PF00703"/>
    </source>
</evidence>
<organism evidence="7 8">
    <name type="scientific">Parablautia muri</name>
    <dbReference type="NCBI Taxonomy" id="2320879"/>
    <lineage>
        <taxon>Bacteria</taxon>
        <taxon>Bacillati</taxon>
        <taxon>Bacillota</taxon>
        <taxon>Clostridia</taxon>
        <taxon>Lachnospirales</taxon>
        <taxon>Lachnospiraceae</taxon>
        <taxon>Parablautia</taxon>
    </lineage>
</organism>
<dbReference type="GO" id="GO:0004553">
    <property type="term" value="F:hydrolase activity, hydrolyzing O-glycosyl compounds"/>
    <property type="evidence" value="ECO:0007669"/>
    <property type="project" value="InterPro"/>
</dbReference>
<dbReference type="InterPro" id="IPR017853">
    <property type="entry name" value="GH"/>
</dbReference>
<evidence type="ECO:0000313" key="7">
    <source>
        <dbReference type="EMBL" id="NBJ94644.1"/>
    </source>
</evidence>
<evidence type="ECO:0000259" key="5">
    <source>
        <dbReference type="Pfam" id="PF02836"/>
    </source>
</evidence>
<dbReference type="PANTHER" id="PTHR42732">
    <property type="entry name" value="BETA-GALACTOSIDASE"/>
    <property type="match status" value="1"/>
</dbReference>
<reference evidence="7" key="1">
    <citation type="submission" date="2018-09" db="EMBL/GenBank/DDBJ databases">
        <title>Murine metabolic-syndrome-specific gut microbial biobank.</title>
        <authorList>
            <person name="Liu C."/>
        </authorList>
    </citation>
    <scope>NUCLEOTIDE SEQUENCE</scope>
    <source>
        <strain evidence="7">D42-62</strain>
    </source>
</reference>
<proteinExistence type="inferred from homology"/>
<dbReference type="EMBL" id="QZDT01000045">
    <property type="protein sequence ID" value="NBJ94644.1"/>
    <property type="molecule type" value="Genomic_DNA"/>
</dbReference>
<dbReference type="InterPro" id="IPR013783">
    <property type="entry name" value="Ig-like_fold"/>
</dbReference>
<accession>A0A9X5GTY0</accession>
<dbReference type="Pfam" id="PF00703">
    <property type="entry name" value="Glyco_hydro_2"/>
    <property type="match status" value="1"/>
</dbReference>
<dbReference type="InterPro" id="IPR006101">
    <property type="entry name" value="Glyco_hydro_2"/>
</dbReference>
<dbReference type="Proteomes" id="UP001154420">
    <property type="component" value="Unassembled WGS sequence"/>
</dbReference>
<keyword evidence="2" id="KW-0378">Hydrolase</keyword>
<dbReference type="PANTHER" id="PTHR42732:SF1">
    <property type="entry name" value="BETA-MANNOSIDASE"/>
    <property type="match status" value="1"/>
</dbReference>
<evidence type="ECO:0000256" key="3">
    <source>
        <dbReference type="ARBA" id="ARBA00023295"/>
    </source>
</evidence>
<comment type="similarity">
    <text evidence="1">Belongs to the glycosyl hydrolase 2 family.</text>
</comment>
<dbReference type="Pfam" id="PF02837">
    <property type="entry name" value="Glyco_hydro_2_N"/>
    <property type="match status" value="1"/>
</dbReference>
<dbReference type="InterPro" id="IPR006102">
    <property type="entry name" value="Ig-like_GH2"/>
</dbReference>
<evidence type="ECO:0000256" key="1">
    <source>
        <dbReference type="ARBA" id="ARBA00007401"/>
    </source>
</evidence>
<gene>
    <name evidence="7" type="ORF">D5281_19205</name>
</gene>
<evidence type="ECO:0000313" key="8">
    <source>
        <dbReference type="Proteomes" id="UP001154420"/>
    </source>
</evidence>
<dbReference type="InterPro" id="IPR006104">
    <property type="entry name" value="Glyco_hydro_2_N"/>
</dbReference>
<name>A0A9X5GTY0_9FIRM</name>
<feature type="domain" description="Glycoside hydrolase family 2 catalytic" evidence="5">
    <location>
        <begin position="271"/>
        <end position="347"/>
    </location>
</feature>
<dbReference type="Pfam" id="PF02836">
    <property type="entry name" value="Glyco_hydro_2_C"/>
    <property type="match status" value="1"/>
</dbReference>